<dbReference type="InterPro" id="IPR038695">
    <property type="entry name" value="Saro_0823-like_sf"/>
</dbReference>
<protein>
    <recommendedName>
        <fullName evidence="4">DUF192 domain-containing protein</fullName>
    </recommendedName>
</protein>
<keyword evidence="1" id="KW-0732">Signal</keyword>
<dbReference type="Pfam" id="PF02643">
    <property type="entry name" value="DUF192"/>
    <property type="match status" value="1"/>
</dbReference>
<feature type="signal peptide" evidence="1">
    <location>
        <begin position="1"/>
        <end position="19"/>
    </location>
</feature>
<evidence type="ECO:0000313" key="3">
    <source>
        <dbReference type="Proteomes" id="UP001162891"/>
    </source>
</evidence>
<evidence type="ECO:0000256" key="1">
    <source>
        <dbReference type="SAM" id="SignalP"/>
    </source>
</evidence>
<proteinExistence type="predicted"/>
<name>A0ABM7WZF7_9BACT</name>
<dbReference type="Gene3D" id="2.60.120.1140">
    <property type="entry name" value="Protein of unknown function DUF192"/>
    <property type="match status" value="1"/>
</dbReference>
<evidence type="ECO:0008006" key="4">
    <source>
        <dbReference type="Google" id="ProtNLM"/>
    </source>
</evidence>
<dbReference type="PANTHER" id="PTHR37953">
    <property type="entry name" value="UPF0127 PROTEIN MJ1496"/>
    <property type="match status" value="1"/>
</dbReference>
<dbReference type="PANTHER" id="PTHR37953:SF1">
    <property type="entry name" value="UPF0127 PROTEIN MJ1496"/>
    <property type="match status" value="1"/>
</dbReference>
<feature type="chain" id="PRO_5047438036" description="DUF192 domain-containing protein" evidence="1">
    <location>
        <begin position="20"/>
        <end position="154"/>
    </location>
</feature>
<dbReference type="RefSeq" id="WP_248353441.1">
    <property type="nucleotide sequence ID" value="NZ_AP025591.1"/>
</dbReference>
<organism evidence="2 3">
    <name type="scientific">Anaeromyxobacter oryzae</name>
    <dbReference type="NCBI Taxonomy" id="2918170"/>
    <lineage>
        <taxon>Bacteria</taxon>
        <taxon>Pseudomonadati</taxon>
        <taxon>Myxococcota</taxon>
        <taxon>Myxococcia</taxon>
        <taxon>Myxococcales</taxon>
        <taxon>Cystobacterineae</taxon>
        <taxon>Anaeromyxobacteraceae</taxon>
        <taxon>Anaeromyxobacter</taxon>
    </lineage>
</organism>
<gene>
    <name evidence="2" type="ORF">AMOR_39220</name>
</gene>
<dbReference type="InterPro" id="IPR003795">
    <property type="entry name" value="DUF192"/>
</dbReference>
<reference evidence="3" key="1">
    <citation type="journal article" date="2022" name="Int. J. Syst. Evol. Microbiol.">
        <title>Anaeromyxobacter oryzae sp. nov., Anaeromyxobacter diazotrophicus sp. nov. and Anaeromyxobacter paludicola sp. nov., isolated from paddy soils.</title>
        <authorList>
            <person name="Itoh H."/>
            <person name="Xu Z."/>
            <person name="Mise K."/>
            <person name="Masuda Y."/>
            <person name="Ushijima N."/>
            <person name="Hayakawa C."/>
            <person name="Shiratori Y."/>
            <person name="Senoo K."/>
        </authorList>
    </citation>
    <scope>NUCLEOTIDE SEQUENCE [LARGE SCALE GENOMIC DNA]</scope>
    <source>
        <strain evidence="3">Red232</strain>
    </source>
</reference>
<dbReference type="Proteomes" id="UP001162891">
    <property type="component" value="Chromosome"/>
</dbReference>
<accession>A0ABM7WZF7</accession>
<evidence type="ECO:0000313" key="2">
    <source>
        <dbReference type="EMBL" id="BDG04926.1"/>
    </source>
</evidence>
<dbReference type="PROSITE" id="PS51257">
    <property type="entry name" value="PROKAR_LIPOPROTEIN"/>
    <property type="match status" value="1"/>
</dbReference>
<sequence>MIVRGAALAAAVLATVACASGKSTSEPARPTGRVVLTTAAGARHAVAVEVARTPESRTRGLMYREKLDPDAGMLFVFDESEPHGFWMKNTLIPLDMIFIDDTGRIVGIVENAEPRTLTTRDVGAPSRYVLEVNGGWAKAHGIARGDMVRFEGVQ</sequence>
<dbReference type="EMBL" id="AP025591">
    <property type="protein sequence ID" value="BDG04926.1"/>
    <property type="molecule type" value="Genomic_DNA"/>
</dbReference>
<keyword evidence="3" id="KW-1185">Reference proteome</keyword>